<comment type="caution">
    <text evidence="3">The sequence shown here is derived from an EMBL/GenBank/DDBJ whole genome shotgun (WGS) entry which is preliminary data.</text>
</comment>
<dbReference type="AlphaFoldDB" id="A0A699IND7"/>
<accession>A0A699IND7</accession>
<proteinExistence type="predicted"/>
<feature type="domain" description="Reverse transcriptase Ty1/copia-type" evidence="2">
    <location>
        <begin position="54"/>
        <end position="142"/>
    </location>
</feature>
<evidence type="ECO:0000259" key="2">
    <source>
        <dbReference type="Pfam" id="PF07727"/>
    </source>
</evidence>
<reference evidence="3" key="1">
    <citation type="journal article" date="2019" name="Sci. Rep.">
        <title>Draft genome of Tanacetum cinerariifolium, the natural source of mosquito coil.</title>
        <authorList>
            <person name="Yamashiro T."/>
            <person name="Shiraishi A."/>
            <person name="Satake H."/>
            <person name="Nakayama K."/>
        </authorList>
    </citation>
    <scope>NUCLEOTIDE SEQUENCE</scope>
</reference>
<name>A0A699IND7_TANCI</name>
<dbReference type="EMBL" id="BKCJ010314717">
    <property type="protein sequence ID" value="GEZ72187.1"/>
    <property type="molecule type" value="Genomic_DNA"/>
</dbReference>
<evidence type="ECO:0000313" key="3">
    <source>
        <dbReference type="EMBL" id="GEZ72187.1"/>
    </source>
</evidence>
<protein>
    <submittedName>
        <fullName evidence="3">Copia protein</fullName>
    </submittedName>
</protein>
<feature type="region of interest" description="Disordered" evidence="1">
    <location>
        <begin position="1"/>
        <end position="40"/>
    </location>
</feature>
<sequence length="295" mass="33036">MLYQMMTETESQGDDGESSVSDNVNNSISDSLGNDATTNDIAHLPTDDNIMEFGSTSKDVYMALPPGYFSMDDNTVCILAKSLYGLKQAPRQWNKNLCFVLLENGSQQSKSDYSLFINAKNNVYIALLMYVDDIVIIGNNLDESLVSCKSKKQTVVARSSAEAEYRALATVTCEIMWLLNLLRDFKLGIEKPVLIFCDNKVALQIAVNLVFHDRTKHFEIDLHYVRDKIIDGIIKPSKIEYTKNLADMFTKGLPRDQLTQLLDGINSGHLEVLCAGLIRNKRQGLLMGIDMGMRV</sequence>
<dbReference type="Pfam" id="PF07727">
    <property type="entry name" value="RVT_2"/>
    <property type="match status" value="1"/>
</dbReference>
<dbReference type="InterPro" id="IPR043502">
    <property type="entry name" value="DNA/RNA_pol_sf"/>
</dbReference>
<dbReference type="CDD" id="cd09272">
    <property type="entry name" value="RNase_HI_RT_Ty1"/>
    <property type="match status" value="1"/>
</dbReference>
<evidence type="ECO:0000256" key="1">
    <source>
        <dbReference type="SAM" id="MobiDB-lite"/>
    </source>
</evidence>
<dbReference type="SUPFAM" id="SSF56672">
    <property type="entry name" value="DNA/RNA polymerases"/>
    <property type="match status" value="1"/>
</dbReference>
<feature type="compositionally biased region" description="Polar residues" evidence="1">
    <location>
        <begin position="1"/>
        <end position="10"/>
    </location>
</feature>
<dbReference type="PANTHER" id="PTHR11439">
    <property type="entry name" value="GAG-POL-RELATED RETROTRANSPOSON"/>
    <property type="match status" value="1"/>
</dbReference>
<dbReference type="PANTHER" id="PTHR11439:SF508">
    <property type="entry name" value="RNA-DIRECTED DNA POLYMERASE"/>
    <property type="match status" value="1"/>
</dbReference>
<feature type="compositionally biased region" description="Low complexity" evidence="1">
    <location>
        <begin position="18"/>
        <end position="31"/>
    </location>
</feature>
<organism evidence="3">
    <name type="scientific">Tanacetum cinerariifolium</name>
    <name type="common">Dalmatian daisy</name>
    <name type="synonym">Chrysanthemum cinerariifolium</name>
    <dbReference type="NCBI Taxonomy" id="118510"/>
    <lineage>
        <taxon>Eukaryota</taxon>
        <taxon>Viridiplantae</taxon>
        <taxon>Streptophyta</taxon>
        <taxon>Embryophyta</taxon>
        <taxon>Tracheophyta</taxon>
        <taxon>Spermatophyta</taxon>
        <taxon>Magnoliopsida</taxon>
        <taxon>eudicotyledons</taxon>
        <taxon>Gunneridae</taxon>
        <taxon>Pentapetalae</taxon>
        <taxon>asterids</taxon>
        <taxon>campanulids</taxon>
        <taxon>Asterales</taxon>
        <taxon>Asteraceae</taxon>
        <taxon>Asteroideae</taxon>
        <taxon>Anthemideae</taxon>
        <taxon>Anthemidinae</taxon>
        <taxon>Tanacetum</taxon>
    </lineage>
</organism>
<feature type="non-terminal residue" evidence="3">
    <location>
        <position position="295"/>
    </location>
</feature>
<dbReference type="InterPro" id="IPR013103">
    <property type="entry name" value="RVT_2"/>
</dbReference>
<gene>
    <name evidence="3" type="ORF">Tci_544160</name>
</gene>